<evidence type="ECO:0000256" key="4">
    <source>
        <dbReference type="ARBA" id="ARBA00023163"/>
    </source>
</evidence>
<dbReference type="AlphaFoldDB" id="Q8LKI5"/>
<dbReference type="InterPro" id="IPR004827">
    <property type="entry name" value="bZIP"/>
</dbReference>
<dbReference type="InterPro" id="IPR020983">
    <property type="entry name" value="Basic_leucine-zipper_C"/>
</dbReference>
<feature type="region of interest" description="Disordered" evidence="7">
    <location>
        <begin position="178"/>
        <end position="201"/>
    </location>
</feature>
<evidence type="ECO:0000256" key="5">
    <source>
        <dbReference type="ARBA" id="ARBA00023242"/>
    </source>
</evidence>
<evidence type="ECO:0000259" key="8">
    <source>
        <dbReference type="PROSITE" id="PS50217"/>
    </source>
</evidence>
<dbReference type="Gene3D" id="1.20.5.170">
    <property type="match status" value="1"/>
</dbReference>
<dbReference type="Pfam" id="PF12498">
    <property type="entry name" value="bZIP_C"/>
    <property type="match status" value="1"/>
</dbReference>
<keyword evidence="6" id="KW-0175">Coiled coil</keyword>
<dbReference type="EMBL" id="AF513985">
    <property type="protein sequence ID" value="AAM53650.1"/>
    <property type="molecule type" value="Genomic_DNA"/>
</dbReference>
<dbReference type="GO" id="GO:0003700">
    <property type="term" value="F:DNA-binding transcription factor activity"/>
    <property type="evidence" value="ECO:0007669"/>
    <property type="project" value="InterPro"/>
</dbReference>
<feature type="domain" description="BZIP" evidence="8">
    <location>
        <begin position="212"/>
        <end position="264"/>
    </location>
</feature>
<keyword evidence="3" id="KW-0238">DNA-binding</keyword>
<dbReference type="InterPro" id="IPR045314">
    <property type="entry name" value="bZIP_plant_GBF1"/>
</dbReference>
<dbReference type="Pfam" id="PF00170">
    <property type="entry name" value="bZIP_1"/>
    <property type="match status" value="1"/>
</dbReference>
<keyword evidence="2" id="KW-0805">Transcription regulation</keyword>
<feature type="region of interest" description="Disordered" evidence="7">
    <location>
        <begin position="38"/>
        <end position="58"/>
    </location>
</feature>
<evidence type="ECO:0000313" key="9">
    <source>
        <dbReference type="EMBL" id="AAM53650.1"/>
    </source>
</evidence>
<dbReference type="CDD" id="cd14702">
    <property type="entry name" value="bZIP_plant_GBF1"/>
    <property type="match status" value="1"/>
</dbReference>
<evidence type="ECO:0000256" key="6">
    <source>
        <dbReference type="SAM" id="Coils"/>
    </source>
</evidence>
<accession>Q8LKI5</accession>
<dbReference type="FunFam" id="1.20.5.170:FF:000020">
    <property type="entry name" value="BZIP transcription factor"/>
    <property type="match status" value="1"/>
</dbReference>
<proteinExistence type="predicted"/>
<feature type="coiled-coil region" evidence="6">
    <location>
        <begin position="237"/>
        <end position="292"/>
    </location>
</feature>
<dbReference type="GO" id="GO:0005634">
    <property type="term" value="C:nucleus"/>
    <property type="evidence" value="ECO:0007669"/>
    <property type="project" value="UniProtKB-SubCell"/>
</dbReference>
<dbReference type="InterPro" id="IPR046347">
    <property type="entry name" value="bZIP_sf"/>
</dbReference>
<protein>
    <submittedName>
        <fullName evidence="9">Opaque-2-like protein</fullName>
    </submittedName>
</protein>
<dbReference type="PANTHER" id="PTHR46408:SF7">
    <property type="entry name" value="REGULATORY PROTEIN OPAQUE-2"/>
    <property type="match status" value="1"/>
</dbReference>
<evidence type="ECO:0000256" key="2">
    <source>
        <dbReference type="ARBA" id="ARBA00023015"/>
    </source>
</evidence>
<dbReference type="GO" id="GO:0003677">
    <property type="term" value="F:DNA binding"/>
    <property type="evidence" value="ECO:0007669"/>
    <property type="project" value="UniProtKB-KW"/>
</dbReference>
<keyword evidence="4" id="KW-0804">Transcription</keyword>
<evidence type="ECO:0000256" key="7">
    <source>
        <dbReference type="SAM" id="MobiDB-lite"/>
    </source>
</evidence>
<dbReference type="SMART" id="SM00338">
    <property type="entry name" value="BRLZ"/>
    <property type="match status" value="1"/>
</dbReference>
<organism evidence="9">
    <name type="scientific">Cenchrus americanus</name>
    <name type="common">Pearl millet</name>
    <name type="synonym">Pennisetum glaucum</name>
    <dbReference type="NCBI Taxonomy" id="4543"/>
    <lineage>
        <taxon>Eukaryota</taxon>
        <taxon>Viridiplantae</taxon>
        <taxon>Streptophyta</taxon>
        <taxon>Embryophyta</taxon>
        <taxon>Tracheophyta</taxon>
        <taxon>Spermatophyta</taxon>
        <taxon>Magnoliopsida</taxon>
        <taxon>Liliopsida</taxon>
        <taxon>Poales</taxon>
        <taxon>Poaceae</taxon>
        <taxon>PACMAD clade</taxon>
        <taxon>Panicoideae</taxon>
        <taxon>Panicodae</taxon>
        <taxon>Paniceae</taxon>
        <taxon>Cenchrinae</taxon>
        <taxon>Cenchrus</taxon>
    </lineage>
</organism>
<sequence>MDDHANSMEEIIIPDPFWEDLPPPPEPPLVVSDGFTDGVVTNGGGEGTGATDQNQSPSEWSFERLLEEELLIDATPLENFSGSAPHADTTVVDEVDRATTMVPAAVSTVGDPMEYNNILKRKLDEDLATVAMWRASSVVHLEHSQDSNNHIGGDKNFVQNMLSISDSPIKRVRNTYSRARLASSSSSRDPSPSDDDDMDGEVEILGFNMPTEEKMRKRKESNRESARRSRYRKAAHLKEMEDQVAQLKVENSSLLRRLATLNQKYTDATVDNRVLKANMETLRTKVNMAEDALKRITGTMSSSQPLSRPSPLVPAAANADASGHILDNIIIDYLMNSTDATIDHSFELRTTAPPAPAFSQAETPAVGTNSAMISRMAAHHAVAVELLHKRLGGGAMPPATTFSGVAPPETAALPSDVVESTDMGIH</sequence>
<dbReference type="PROSITE" id="PS50217">
    <property type="entry name" value="BZIP"/>
    <property type="match status" value="1"/>
</dbReference>
<keyword evidence="5" id="KW-0539">Nucleus</keyword>
<reference evidence="9" key="1">
    <citation type="submission" date="2002-05" db="EMBL/GenBank/DDBJ databases">
        <title>Pearl millet opaque-2: A gene coding for a novel transcription factor.</title>
        <authorList>
            <person name="Marcellino L.H."/>
            <person name="Neshich G."/>
            <person name="Neto A.F."/>
            <person name="Gander E.S."/>
        </authorList>
    </citation>
    <scope>NUCLEOTIDE SEQUENCE</scope>
</reference>
<feature type="region of interest" description="Disordered" evidence="7">
    <location>
        <begin position="401"/>
        <end position="426"/>
    </location>
</feature>
<dbReference type="SUPFAM" id="SSF57959">
    <property type="entry name" value="Leucine zipper domain"/>
    <property type="match status" value="1"/>
</dbReference>
<evidence type="ECO:0000256" key="3">
    <source>
        <dbReference type="ARBA" id="ARBA00023125"/>
    </source>
</evidence>
<dbReference type="PROSITE" id="PS00036">
    <property type="entry name" value="BZIP_BASIC"/>
    <property type="match status" value="1"/>
</dbReference>
<feature type="compositionally biased region" description="Acidic residues" evidence="7">
    <location>
        <begin position="192"/>
        <end position="201"/>
    </location>
</feature>
<dbReference type="PANTHER" id="PTHR46408">
    <property type="entry name" value="BASIC LEUCINE ZIPPER 63"/>
    <property type="match status" value="1"/>
</dbReference>
<comment type="subcellular location">
    <subcellularLocation>
        <location evidence="1">Nucleus</location>
    </subcellularLocation>
</comment>
<feature type="compositionally biased region" description="Low complexity" evidence="7">
    <location>
        <begin position="178"/>
        <end position="190"/>
    </location>
</feature>
<evidence type="ECO:0000256" key="1">
    <source>
        <dbReference type="ARBA" id="ARBA00004123"/>
    </source>
</evidence>
<name>Q8LKI5_CENAM</name>